<keyword evidence="1" id="KW-0479">Metal-binding</keyword>
<dbReference type="AlphaFoldDB" id="A0A2W1BWF0"/>
<keyword evidence="6" id="KW-1185">Reference proteome</keyword>
<evidence type="ECO:0000256" key="2">
    <source>
        <dbReference type="ARBA" id="ARBA00022771"/>
    </source>
</evidence>
<reference evidence="5 6" key="1">
    <citation type="journal article" date="2017" name="BMC Biol.">
        <title>Genomic innovations, transcriptional plasticity and gene loss underlying the evolution and divergence of two highly polyphagous and invasive Helicoverpa pest species.</title>
        <authorList>
            <person name="Pearce S.L."/>
            <person name="Clarke D.F."/>
            <person name="East P.D."/>
            <person name="Elfekih S."/>
            <person name="Gordon K.H."/>
            <person name="Jermiin L.S."/>
            <person name="McGaughran A."/>
            <person name="Oakeshott J.G."/>
            <person name="Papanikolaou A."/>
            <person name="Perera O.P."/>
            <person name="Rane R.V."/>
            <person name="Richards S."/>
            <person name="Tay W.T."/>
            <person name="Walsh T.K."/>
            <person name="Anderson A."/>
            <person name="Anderson C.J."/>
            <person name="Asgari S."/>
            <person name="Board P.G."/>
            <person name="Bretschneider A."/>
            <person name="Campbell P.M."/>
            <person name="Chertemps T."/>
            <person name="Christeller J.T."/>
            <person name="Coppin C.W."/>
            <person name="Downes S.J."/>
            <person name="Duan G."/>
            <person name="Farnsworth C.A."/>
            <person name="Good R.T."/>
            <person name="Han L.B."/>
            <person name="Han Y.C."/>
            <person name="Hatje K."/>
            <person name="Horne I."/>
            <person name="Huang Y.P."/>
            <person name="Hughes D.S."/>
            <person name="Jacquin-Joly E."/>
            <person name="James W."/>
            <person name="Jhangiani S."/>
            <person name="Kollmar M."/>
            <person name="Kuwar S.S."/>
            <person name="Li S."/>
            <person name="Liu N.Y."/>
            <person name="Maibeche M.T."/>
            <person name="Miller J.R."/>
            <person name="Montagne N."/>
            <person name="Perry T."/>
            <person name="Qu J."/>
            <person name="Song S.V."/>
            <person name="Sutton G.G."/>
            <person name="Vogel H."/>
            <person name="Walenz B.P."/>
            <person name="Xu W."/>
            <person name="Zhang H.J."/>
            <person name="Zou Z."/>
            <person name="Batterham P."/>
            <person name="Edwards O.R."/>
            <person name="Feyereisen R."/>
            <person name="Gibbs R.A."/>
            <person name="Heckel D.G."/>
            <person name="McGrath A."/>
            <person name="Robin C."/>
            <person name="Scherer S.E."/>
            <person name="Worley K.C."/>
            <person name="Wu Y.D."/>
        </authorList>
    </citation>
    <scope>NUCLEOTIDE SEQUENCE [LARGE SCALE GENOMIC DNA]</scope>
    <source>
        <strain evidence="5">Harm_GR_Male_#8</strain>
        <tissue evidence="5">Whole organism</tissue>
    </source>
</reference>
<accession>A0A2W1BWF0</accession>
<evidence type="ECO:0000256" key="3">
    <source>
        <dbReference type="ARBA" id="ARBA00022833"/>
    </source>
</evidence>
<keyword evidence="3" id="KW-0862">Zinc</keyword>
<evidence type="ECO:0000313" key="6">
    <source>
        <dbReference type="Proteomes" id="UP000249218"/>
    </source>
</evidence>
<dbReference type="EMBL" id="KZ149939">
    <property type="protein sequence ID" value="PZC76996.1"/>
    <property type="molecule type" value="Genomic_DNA"/>
</dbReference>
<dbReference type="Gene3D" id="2.20.25.240">
    <property type="match status" value="1"/>
</dbReference>
<dbReference type="GO" id="GO:0008270">
    <property type="term" value="F:zinc ion binding"/>
    <property type="evidence" value="ECO:0007669"/>
    <property type="project" value="UniProtKB-KW"/>
</dbReference>
<protein>
    <recommendedName>
        <fullName evidence="4">FLYWCH-type domain-containing protein</fullName>
    </recommendedName>
</protein>
<dbReference type="Proteomes" id="UP000249218">
    <property type="component" value="Unassembled WGS sequence"/>
</dbReference>
<keyword evidence="2" id="KW-0863">Zinc-finger</keyword>
<dbReference type="Pfam" id="PF04500">
    <property type="entry name" value="FLYWCH"/>
    <property type="match status" value="1"/>
</dbReference>
<name>A0A2W1BWF0_HELAM</name>
<evidence type="ECO:0000259" key="4">
    <source>
        <dbReference type="Pfam" id="PF04500"/>
    </source>
</evidence>
<gene>
    <name evidence="5" type="primary">HaOG203947</name>
    <name evidence="5" type="ORF">B5X24_HaOG203947</name>
</gene>
<feature type="domain" description="FLYWCH-type" evidence="4">
    <location>
        <begin position="33"/>
        <end position="92"/>
    </location>
</feature>
<organism evidence="5 6">
    <name type="scientific">Helicoverpa armigera</name>
    <name type="common">Cotton bollworm</name>
    <name type="synonym">Heliothis armigera</name>
    <dbReference type="NCBI Taxonomy" id="29058"/>
    <lineage>
        <taxon>Eukaryota</taxon>
        <taxon>Metazoa</taxon>
        <taxon>Ecdysozoa</taxon>
        <taxon>Arthropoda</taxon>
        <taxon>Hexapoda</taxon>
        <taxon>Insecta</taxon>
        <taxon>Pterygota</taxon>
        <taxon>Neoptera</taxon>
        <taxon>Endopterygota</taxon>
        <taxon>Lepidoptera</taxon>
        <taxon>Glossata</taxon>
        <taxon>Ditrysia</taxon>
        <taxon>Noctuoidea</taxon>
        <taxon>Noctuidae</taxon>
        <taxon>Heliothinae</taxon>
        <taxon>Helicoverpa</taxon>
    </lineage>
</organism>
<proteinExistence type="predicted"/>
<evidence type="ECO:0000313" key="5">
    <source>
        <dbReference type="EMBL" id="PZC76996.1"/>
    </source>
</evidence>
<sequence length="92" mass="10390">MTTYHNLSNSCAPLPTQIAFTTLTLITESVLIVKTNRKNPLLCLGPYKFNPSIPHVAGIRIRWRCNQKSFGCKASVITVDDLVLEKRNEHNH</sequence>
<dbReference type="InterPro" id="IPR007588">
    <property type="entry name" value="Znf_FLYWCH"/>
</dbReference>
<evidence type="ECO:0000256" key="1">
    <source>
        <dbReference type="ARBA" id="ARBA00022723"/>
    </source>
</evidence>